<dbReference type="AlphaFoldDB" id="A0AAE3N6I7"/>
<name>A0AAE3N6I7_9BURK</name>
<sequence>MRTRTALRRFFLWQLTMLVAAPVLYVVLALTALAWPVKPATAPGGDAIEAYVISNGVHTDLVLPLRGGGVDWTALFAPSHAQAAPADAEFVAIGWGDREFYLHTPTWADLTLPRALGALLGRHPAALHVSWLQRDQLPAGQTWRLPVSTAQHAQLLRHVQRSLPQGKAQPIAGAHYHAQDAFYEATGHYNLMRTCNEWTAEALRAAGVAVPPWAPFDFGVRWHLQPLAQAGD</sequence>
<evidence type="ECO:0000313" key="2">
    <source>
        <dbReference type="Proteomes" id="UP001212602"/>
    </source>
</evidence>
<gene>
    <name evidence="1" type="ORF">PGB34_03570</name>
</gene>
<organism evidence="1 2">
    <name type="scientific">Xenophilus arseniciresistens</name>
    <dbReference type="NCBI Taxonomy" id="1283306"/>
    <lineage>
        <taxon>Bacteria</taxon>
        <taxon>Pseudomonadati</taxon>
        <taxon>Pseudomonadota</taxon>
        <taxon>Betaproteobacteria</taxon>
        <taxon>Burkholderiales</taxon>
        <taxon>Comamonadaceae</taxon>
        <taxon>Xenophilus</taxon>
    </lineage>
</organism>
<dbReference type="NCBIfam" id="TIGR02117">
    <property type="entry name" value="chp_urease_rgn"/>
    <property type="match status" value="1"/>
</dbReference>
<proteinExistence type="predicted"/>
<keyword evidence="2" id="KW-1185">Reference proteome</keyword>
<evidence type="ECO:0000313" key="1">
    <source>
        <dbReference type="EMBL" id="MDA7415434.1"/>
    </source>
</evidence>
<protein>
    <submittedName>
        <fullName evidence="1">TIGR02117 family protein</fullName>
    </submittedName>
</protein>
<dbReference type="Pfam" id="PF09601">
    <property type="entry name" value="DUF2459"/>
    <property type="match status" value="1"/>
</dbReference>
<accession>A0AAE3N6I7</accession>
<dbReference type="EMBL" id="JAQIPB010000001">
    <property type="protein sequence ID" value="MDA7415434.1"/>
    <property type="molecule type" value="Genomic_DNA"/>
</dbReference>
<reference evidence="1" key="1">
    <citation type="submission" date="2023-01" db="EMBL/GenBank/DDBJ databases">
        <title>Xenophilus mangrovi sp. nov., isolated from soil of Mangrove nature reserve.</title>
        <authorList>
            <person name="Xu S."/>
            <person name="Liu Z."/>
            <person name="Xu Y."/>
        </authorList>
    </citation>
    <scope>NUCLEOTIDE SEQUENCE</scope>
    <source>
        <strain evidence="1">YW8</strain>
    </source>
</reference>
<comment type="caution">
    <text evidence="1">The sequence shown here is derived from an EMBL/GenBank/DDBJ whole genome shotgun (WGS) entry which is preliminary data.</text>
</comment>
<dbReference type="RefSeq" id="WP_271426689.1">
    <property type="nucleotide sequence ID" value="NZ_JAQIPB010000001.1"/>
</dbReference>
<dbReference type="Proteomes" id="UP001212602">
    <property type="component" value="Unassembled WGS sequence"/>
</dbReference>
<dbReference type="InterPro" id="IPR011727">
    <property type="entry name" value="CHP02117"/>
</dbReference>